<feature type="compositionally biased region" description="Basic and acidic residues" evidence="1">
    <location>
        <begin position="68"/>
        <end position="80"/>
    </location>
</feature>
<dbReference type="GO" id="GO:0007059">
    <property type="term" value="P:chromosome segregation"/>
    <property type="evidence" value="ECO:0007669"/>
    <property type="project" value="TreeGrafter"/>
</dbReference>
<dbReference type="GO" id="GO:0003917">
    <property type="term" value="F:DNA topoisomerase type I (single strand cut, ATP-independent) activity"/>
    <property type="evidence" value="ECO:0007669"/>
    <property type="project" value="InterPro"/>
</dbReference>
<reference evidence="3" key="5">
    <citation type="journal article" date="2021" name="G3 (Bethesda)">
        <title>Aegilops tauschii genome assembly Aet v5.0 features greater sequence contiguity and improved annotation.</title>
        <authorList>
            <person name="Wang L."/>
            <person name="Zhu T."/>
            <person name="Rodriguez J.C."/>
            <person name="Deal K.R."/>
            <person name="Dubcovsky J."/>
            <person name="McGuire P.E."/>
            <person name="Lux T."/>
            <person name="Spannagl M."/>
            <person name="Mayer K.F.X."/>
            <person name="Baldrich P."/>
            <person name="Meyers B.C."/>
            <person name="Huo N."/>
            <person name="Gu Y.Q."/>
            <person name="Zhou H."/>
            <person name="Devos K.M."/>
            <person name="Bennetzen J.L."/>
            <person name="Unver T."/>
            <person name="Budak H."/>
            <person name="Gulick P.J."/>
            <person name="Galiba G."/>
            <person name="Kalapos B."/>
            <person name="Nelson D.R."/>
            <person name="Li P."/>
            <person name="You F.M."/>
            <person name="Luo M.C."/>
            <person name="Dvorak J."/>
        </authorList>
    </citation>
    <scope>NUCLEOTIDE SEQUENCE [LARGE SCALE GENOMIC DNA]</scope>
    <source>
        <strain evidence="3">cv. AL8/78</strain>
    </source>
</reference>
<dbReference type="SUPFAM" id="SSF56741">
    <property type="entry name" value="Eukaryotic DNA topoisomerase I, N-terminal DNA-binding fragment"/>
    <property type="match status" value="1"/>
</dbReference>
<organism evidence="3 4">
    <name type="scientific">Aegilops tauschii subsp. strangulata</name>
    <name type="common">Goatgrass</name>
    <dbReference type="NCBI Taxonomy" id="200361"/>
    <lineage>
        <taxon>Eukaryota</taxon>
        <taxon>Viridiplantae</taxon>
        <taxon>Streptophyta</taxon>
        <taxon>Embryophyta</taxon>
        <taxon>Tracheophyta</taxon>
        <taxon>Spermatophyta</taxon>
        <taxon>Magnoliopsida</taxon>
        <taxon>Liliopsida</taxon>
        <taxon>Poales</taxon>
        <taxon>Poaceae</taxon>
        <taxon>BOP clade</taxon>
        <taxon>Pooideae</taxon>
        <taxon>Triticodae</taxon>
        <taxon>Triticeae</taxon>
        <taxon>Triticinae</taxon>
        <taxon>Aegilops</taxon>
    </lineage>
</organism>
<evidence type="ECO:0000313" key="3">
    <source>
        <dbReference type="EnsemblPlants" id="AET2Gv21093800.3"/>
    </source>
</evidence>
<dbReference type="InterPro" id="IPR036202">
    <property type="entry name" value="TopoI_DNA-bd_euk_N_sf"/>
</dbReference>
<dbReference type="Pfam" id="PF02919">
    <property type="entry name" value="Topoisom_I_N"/>
    <property type="match status" value="1"/>
</dbReference>
<reference evidence="4" key="1">
    <citation type="journal article" date="2014" name="Science">
        <title>Ancient hybridizations among the ancestral genomes of bread wheat.</title>
        <authorList>
            <consortium name="International Wheat Genome Sequencing Consortium,"/>
            <person name="Marcussen T."/>
            <person name="Sandve S.R."/>
            <person name="Heier L."/>
            <person name="Spannagl M."/>
            <person name="Pfeifer M."/>
            <person name="Jakobsen K.S."/>
            <person name="Wulff B.B."/>
            <person name="Steuernagel B."/>
            <person name="Mayer K.F."/>
            <person name="Olsen O.A."/>
        </authorList>
    </citation>
    <scope>NUCLEOTIDE SEQUENCE [LARGE SCALE GENOMIC DNA]</scope>
    <source>
        <strain evidence="4">cv. AL8/78</strain>
    </source>
</reference>
<feature type="domain" description="DNA topoisomerase I DNA binding eukaryotic-type" evidence="2">
    <location>
        <begin position="123"/>
        <end position="159"/>
    </location>
</feature>
<dbReference type="Proteomes" id="UP000015105">
    <property type="component" value="Chromosome 2D"/>
</dbReference>
<dbReference type="Gene3D" id="2.170.11.10">
    <property type="entry name" value="DNA Topoisomerase I, domain 2"/>
    <property type="match status" value="1"/>
</dbReference>
<dbReference type="AlphaFoldDB" id="A0A453D542"/>
<dbReference type="Gramene" id="AET2Gv21093800.3">
    <property type="protein sequence ID" value="AET2Gv21093800.3"/>
    <property type="gene ID" value="AET2Gv21093800"/>
</dbReference>
<dbReference type="GO" id="GO:0006260">
    <property type="term" value="P:DNA replication"/>
    <property type="evidence" value="ECO:0007669"/>
    <property type="project" value="TreeGrafter"/>
</dbReference>
<feature type="compositionally biased region" description="Basic residues" evidence="1">
    <location>
        <begin position="95"/>
        <end position="105"/>
    </location>
</feature>
<dbReference type="PANTHER" id="PTHR10290">
    <property type="entry name" value="DNA TOPOISOMERASE I"/>
    <property type="match status" value="1"/>
</dbReference>
<feature type="compositionally biased region" description="Low complexity" evidence="1">
    <location>
        <begin position="1"/>
        <end position="16"/>
    </location>
</feature>
<protein>
    <recommendedName>
        <fullName evidence="2">DNA topoisomerase I DNA binding eukaryotic-type domain-containing protein</fullName>
    </recommendedName>
</protein>
<dbReference type="EnsemblPlants" id="AET2Gv21093800.3">
    <property type="protein sequence ID" value="AET2Gv21093800.3"/>
    <property type="gene ID" value="AET2Gv21093800"/>
</dbReference>
<accession>A0A453D542</accession>
<dbReference type="PANTHER" id="PTHR10290:SF15">
    <property type="entry name" value="DNA TOPOISOMERASE I"/>
    <property type="match status" value="1"/>
</dbReference>
<dbReference type="GO" id="GO:0006265">
    <property type="term" value="P:DNA topological change"/>
    <property type="evidence" value="ECO:0007669"/>
    <property type="project" value="InterPro"/>
</dbReference>
<dbReference type="GO" id="GO:0005694">
    <property type="term" value="C:chromosome"/>
    <property type="evidence" value="ECO:0007669"/>
    <property type="project" value="InterPro"/>
</dbReference>
<evidence type="ECO:0000256" key="1">
    <source>
        <dbReference type="SAM" id="MobiDB-lite"/>
    </source>
</evidence>
<reference evidence="3" key="4">
    <citation type="submission" date="2019-03" db="UniProtKB">
        <authorList>
            <consortium name="EnsemblPlants"/>
        </authorList>
    </citation>
    <scope>IDENTIFICATION</scope>
</reference>
<feature type="region of interest" description="Disordered" evidence="1">
    <location>
        <begin position="1"/>
        <end position="123"/>
    </location>
</feature>
<dbReference type="GO" id="GO:0003677">
    <property type="term" value="F:DNA binding"/>
    <property type="evidence" value="ECO:0007669"/>
    <property type="project" value="InterPro"/>
</dbReference>
<evidence type="ECO:0000259" key="2">
    <source>
        <dbReference type="Pfam" id="PF02919"/>
    </source>
</evidence>
<dbReference type="InterPro" id="IPR051062">
    <property type="entry name" value="Topoisomerase_IB"/>
</dbReference>
<dbReference type="GO" id="GO:0005730">
    <property type="term" value="C:nucleolus"/>
    <property type="evidence" value="ECO:0007669"/>
    <property type="project" value="TreeGrafter"/>
</dbReference>
<evidence type="ECO:0000313" key="4">
    <source>
        <dbReference type="Proteomes" id="UP000015105"/>
    </source>
</evidence>
<reference evidence="3" key="3">
    <citation type="journal article" date="2017" name="Nature">
        <title>Genome sequence of the progenitor of the wheat D genome Aegilops tauschii.</title>
        <authorList>
            <person name="Luo M.C."/>
            <person name="Gu Y.Q."/>
            <person name="Puiu D."/>
            <person name="Wang H."/>
            <person name="Twardziok S.O."/>
            <person name="Deal K.R."/>
            <person name="Huo N."/>
            <person name="Zhu T."/>
            <person name="Wang L."/>
            <person name="Wang Y."/>
            <person name="McGuire P.E."/>
            <person name="Liu S."/>
            <person name="Long H."/>
            <person name="Ramasamy R.K."/>
            <person name="Rodriguez J.C."/>
            <person name="Van S.L."/>
            <person name="Yuan L."/>
            <person name="Wang Z."/>
            <person name="Xia Z."/>
            <person name="Xiao L."/>
            <person name="Anderson O.D."/>
            <person name="Ouyang S."/>
            <person name="Liang Y."/>
            <person name="Zimin A.V."/>
            <person name="Pertea G."/>
            <person name="Qi P."/>
            <person name="Bennetzen J.L."/>
            <person name="Dai X."/>
            <person name="Dawson M.W."/>
            <person name="Muller H.G."/>
            <person name="Kugler K."/>
            <person name="Rivarola-Duarte L."/>
            <person name="Spannagl M."/>
            <person name="Mayer K.F.X."/>
            <person name="Lu F.H."/>
            <person name="Bevan M.W."/>
            <person name="Leroy P."/>
            <person name="Li P."/>
            <person name="You F.M."/>
            <person name="Sun Q."/>
            <person name="Liu Z."/>
            <person name="Lyons E."/>
            <person name="Wicker T."/>
            <person name="Salzberg S.L."/>
            <person name="Devos K.M."/>
            <person name="Dvorak J."/>
        </authorList>
    </citation>
    <scope>NUCLEOTIDE SEQUENCE [LARGE SCALE GENOMIC DNA]</scope>
    <source>
        <strain evidence="3">cv. AL8/78</strain>
    </source>
</reference>
<name>A0A453D542_AEGTS</name>
<proteinExistence type="predicted"/>
<reference evidence="4" key="2">
    <citation type="journal article" date="2017" name="Nat. Plants">
        <title>The Aegilops tauschii genome reveals multiple impacts of transposons.</title>
        <authorList>
            <person name="Zhao G."/>
            <person name="Zou C."/>
            <person name="Li K."/>
            <person name="Wang K."/>
            <person name="Li T."/>
            <person name="Gao L."/>
            <person name="Zhang X."/>
            <person name="Wang H."/>
            <person name="Yang Z."/>
            <person name="Liu X."/>
            <person name="Jiang W."/>
            <person name="Mao L."/>
            <person name="Kong X."/>
            <person name="Jiao Y."/>
            <person name="Jia J."/>
        </authorList>
    </citation>
    <scope>NUCLEOTIDE SEQUENCE [LARGE SCALE GENOMIC DNA]</scope>
    <source>
        <strain evidence="4">cv. AL8/78</strain>
    </source>
</reference>
<dbReference type="InterPro" id="IPR013030">
    <property type="entry name" value="DNA_topo_DNA_db_N_dom2"/>
</dbReference>
<sequence>PIEPNNKALNSSASSAPRNSIKRPCDSNIQPSSALKKAKCTDSSSSASSEDDGSDDVPLARRLTVGEPSKRKPSAKDIVTKKKKSPSSSKDNQKVVKRKTKKLMRNSRSSKATKVREVSGGGKKWSTLVHNGVIFPPPYKPHGVKMLYNGKPVDLTPEQ</sequence>
<dbReference type="InterPro" id="IPR008336">
    <property type="entry name" value="TopoI_DNA-bd_euk"/>
</dbReference>
<keyword evidence="4" id="KW-1185">Reference proteome</keyword>